<evidence type="ECO:0000313" key="1">
    <source>
        <dbReference type="EMBL" id="CDW35124.1"/>
    </source>
</evidence>
<name>A0A0K2UA60_LEPSM</name>
<dbReference type="EMBL" id="HACA01017763">
    <property type="protein sequence ID" value="CDW35124.1"/>
    <property type="molecule type" value="Transcribed_RNA"/>
</dbReference>
<proteinExistence type="predicted"/>
<sequence>MITNSQKTGQFKTLQDLHNYLFHSFLSPLSHLKH</sequence>
<protein>
    <submittedName>
        <fullName evidence="1">Uncharacterized protein</fullName>
    </submittedName>
</protein>
<reference evidence="1" key="1">
    <citation type="submission" date="2014-05" db="EMBL/GenBank/DDBJ databases">
        <authorList>
            <person name="Chronopoulou M."/>
        </authorList>
    </citation>
    <scope>NUCLEOTIDE SEQUENCE</scope>
    <source>
        <tissue evidence="1">Whole organism</tissue>
    </source>
</reference>
<accession>A0A0K2UA60</accession>
<dbReference type="AlphaFoldDB" id="A0A0K2UA60"/>
<organism evidence="1">
    <name type="scientific">Lepeophtheirus salmonis</name>
    <name type="common">Salmon louse</name>
    <name type="synonym">Caligus salmonis</name>
    <dbReference type="NCBI Taxonomy" id="72036"/>
    <lineage>
        <taxon>Eukaryota</taxon>
        <taxon>Metazoa</taxon>
        <taxon>Ecdysozoa</taxon>
        <taxon>Arthropoda</taxon>
        <taxon>Crustacea</taxon>
        <taxon>Multicrustacea</taxon>
        <taxon>Hexanauplia</taxon>
        <taxon>Copepoda</taxon>
        <taxon>Siphonostomatoida</taxon>
        <taxon>Caligidae</taxon>
        <taxon>Lepeophtheirus</taxon>
    </lineage>
</organism>